<evidence type="ECO:0000313" key="2">
    <source>
        <dbReference type="Proteomes" id="UP001221757"/>
    </source>
</evidence>
<proteinExistence type="predicted"/>
<sequence>MRFALDRQPLLDLHPLTSLLGEFRRFHRQSTRVYWHVISKDSTLAGGNIPDSQIASQIQTLNNDYAGNFNNAGPGTSQQTAMKASRQGGKGDLNVYTVGRWSSRILHVPVLRGYRAQWQIHECTHPRELQPPIFMMTSGATSAARSSNEPPMR</sequence>
<protein>
    <submittedName>
        <fullName evidence="1">Uncharacterized protein</fullName>
    </submittedName>
</protein>
<dbReference type="AlphaFoldDB" id="A0AAD7FSB6"/>
<evidence type="ECO:0000313" key="1">
    <source>
        <dbReference type="EMBL" id="KAJ7640586.1"/>
    </source>
</evidence>
<accession>A0AAD7FSB6</accession>
<dbReference type="GO" id="GO:0008237">
    <property type="term" value="F:metallopeptidase activity"/>
    <property type="evidence" value="ECO:0007669"/>
    <property type="project" value="InterPro"/>
</dbReference>
<keyword evidence="2" id="KW-1185">Reference proteome</keyword>
<reference evidence="1" key="1">
    <citation type="submission" date="2023-03" db="EMBL/GenBank/DDBJ databases">
        <title>Massive genome expansion in bonnet fungi (Mycena s.s.) driven by repeated elements and novel gene families across ecological guilds.</title>
        <authorList>
            <consortium name="Lawrence Berkeley National Laboratory"/>
            <person name="Harder C.B."/>
            <person name="Miyauchi S."/>
            <person name="Viragh M."/>
            <person name="Kuo A."/>
            <person name="Thoen E."/>
            <person name="Andreopoulos B."/>
            <person name="Lu D."/>
            <person name="Skrede I."/>
            <person name="Drula E."/>
            <person name="Henrissat B."/>
            <person name="Morin E."/>
            <person name="Kohler A."/>
            <person name="Barry K."/>
            <person name="LaButti K."/>
            <person name="Morin E."/>
            <person name="Salamov A."/>
            <person name="Lipzen A."/>
            <person name="Mereny Z."/>
            <person name="Hegedus B."/>
            <person name="Baldrian P."/>
            <person name="Stursova M."/>
            <person name="Weitz H."/>
            <person name="Taylor A."/>
            <person name="Grigoriev I.V."/>
            <person name="Nagy L.G."/>
            <person name="Martin F."/>
            <person name="Kauserud H."/>
        </authorList>
    </citation>
    <scope>NUCLEOTIDE SEQUENCE</scope>
    <source>
        <strain evidence="1">CBHHK067</strain>
    </source>
</reference>
<gene>
    <name evidence="1" type="ORF">B0H17DRAFT_1339287</name>
</gene>
<name>A0AAD7FSB6_MYCRO</name>
<dbReference type="InterPro" id="IPR024079">
    <property type="entry name" value="MetalloPept_cat_dom_sf"/>
</dbReference>
<comment type="caution">
    <text evidence="1">The sequence shown here is derived from an EMBL/GenBank/DDBJ whole genome shotgun (WGS) entry which is preliminary data.</text>
</comment>
<dbReference type="Gene3D" id="3.40.390.10">
    <property type="entry name" value="Collagenase (Catalytic Domain)"/>
    <property type="match status" value="1"/>
</dbReference>
<organism evidence="1 2">
    <name type="scientific">Mycena rosella</name>
    <name type="common">Pink bonnet</name>
    <name type="synonym">Agaricus rosellus</name>
    <dbReference type="NCBI Taxonomy" id="1033263"/>
    <lineage>
        <taxon>Eukaryota</taxon>
        <taxon>Fungi</taxon>
        <taxon>Dikarya</taxon>
        <taxon>Basidiomycota</taxon>
        <taxon>Agaricomycotina</taxon>
        <taxon>Agaricomycetes</taxon>
        <taxon>Agaricomycetidae</taxon>
        <taxon>Agaricales</taxon>
        <taxon>Marasmiineae</taxon>
        <taxon>Mycenaceae</taxon>
        <taxon>Mycena</taxon>
    </lineage>
</organism>
<dbReference type="EMBL" id="JARKIE010000426">
    <property type="protein sequence ID" value="KAJ7640586.1"/>
    <property type="molecule type" value="Genomic_DNA"/>
</dbReference>
<dbReference type="Proteomes" id="UP001221757">
    <property type="component" value="Unassembled WGS sequence"/>
</dbReference>